<feature type="region of interest" description="Disordered" evidence="1">
    <location>
        <begin position="59"/>
        <end position="82"/>
    </location>
</feature>
<sequence>MGKIPNLGSVMVKIGHRDREPLIFAIVKNTRLHITIARPLFAIAKVKGWDSLQTRAYGSRSGIPKRRHIATRPYGPRSRRSR</sequence>
<name>A0A9J5W754_SOLCO</name>
<gene>
    <name evidence="2" type="ORF">H5410_060790</name>
</gene>
<proteinExistence type="predicted"/>
<organism evidence="2 3">
    <name type="scientific">Solanum commersonii</name>
    <name type="common">Commerson's wild potato</name>
    <name type="synonym">Commerson's nightshade</name>
    <dbReference type="NCBI Taxonomy" id="4109"/>
    <lineage>
        <taxon>Eukaryota</taxon>
        <taxon>Viridiplantae</taxon>
        <taxon>Streptophyta</taxon>
        <taxon>Embryophyta</taxon>
        <taxon>Tracheophyta</taxon>
        <taxon>Spermatophyta</taxon>
        <taxon>Magnoliopsida</taxon>
        <taxon>eudicotyledons</taxon>
        <taxon>Gunneridae</taxon>
        <taxon>Pentapetalae</taxon>
        <taxon>asterids</taxon>
        <taxon>lamiids</taxon>
        <taxon>Solanales</taxon>
        <taxon>Solanaceae</taxon>
        <taxon>Solanoideae</taxon>
        <taxon>Solaneae</taxon>
        <taxon>Solanum</taxon>
    </lineage>
</organism>
<accession>A0A9J5W754</accession>
<evidence type="ECO:0000313" key="2">
    <source>
        <dbReference type="EMBL" id="KAG5571024.1"/>
    </source>
</evidence>
<comment type="caution">
    <text evidence="2">The sequence shown here is derived from an EMBL/GenBank/DDBJ whole genome shotgun (WGS) entry which is preliminary data.</text>
</comment>
<protein>
    <submittedName>
        <fullName evidence="2">Uncharacterized protein</fullName>
    </submittedName>
</protein>
<evidence type="ECO:0000256" key="1">
    <source>
        <dbReference type="SAM" id="MobiDB-lite"/>
    </source>
</evidence>
<reference evidence="2 3" key="1">
    <citation type="submission" date="2020-09" db="EMBL/GenBank/DDBJ databases">
        <title>De no assembly of potato wild relative species, Solanum commersonii.</title>
        <authorList>
            <person name="Cho K."/>
        </authorList>
    </citation>
    <scope>NUCLEOTIDE SEQUENCE [LARGE SCALE GENOMIC DNA]</scope>
    <source>
        <strain evidence="2">LZ3.2</strain>
        <tissue evidence="2">Leaf</tissue>
    </source>
</reference>
<dbReference type="AlphaFoldDB" id="A0A9J5W754"/>
<keyword evidence="3" id="KW-1185">Reference proteome</keyword>
<dbReference type="EMBL" id="JACXVP010000012">
    <property type="protein sequence ID" value="KAG5571024.1"/>
    <property type="molecule type" value="Genomic_DNA"/>
</dbReference>
<dbReference type="OrthoDB" id="10482608at2759"/>
<dbReference type="Proteomes" id="UP000824120">
    <property type="component" value="Chromosome 12"/>
</dbReference>
<evidence type="ECO:0000313" key="3">
    <source>
        <dbReference type="Proteomes" id="UP000824120"/>
    </source>
</evidence>